<dbReference type="InterPro" id="IPR008271">
    <property type="entry name" value="Ser/Thr_kinase_AS"/>
</dbReference>
<reference evidence="15 16" key="1">
    <citation type="submission" date="2021-06" db="EMBL/GenBank/DDBJ databases">
        <title>Caerostris extrusa draft genome.</title>
        <authorList>
            <person name="Kono N."/>
            <person name="Arakawa K."/>
        </authorList>
    </citation>
    <scope>NUCLEOTIDE SEQUENCE [LARGE SCALE GENOMIC DNA]</scope>
</reference>
<dbReference type="FunFam" id="1.10.510.10:FF:000092">
    <property type="entry name" value="Ribosomal protein S6 kinase"/>
    <property type="match status" value="1"/>
</dbReference>
<dbReference type="Pfam" id="PF00433">
    <property type="entry name" value="Pkinase_C"/>
    <property type="match status" value="1"/>
</dbReference>
<dbReference type="InterPro" id="IPR000961">
    <property type="entry name" value="AGC-kinase_C"/>
</dbReference>
<feature type="binding site" evidence="11">
    <location>
        <position position="102"/>
    </location>
    <ligand>
        <name>ATP</name>
        <dbReference type="ChEBI" id="CHEBI:30616"/>
    </ligand>
</feature>
<dbReference type="Gene3D" id="3.30.200.20">
    <property type="entry name" value="Phosphorylase Kinase, domain 1"/>
    <property type="match status" value="1"/>
</dbReference>
<accession>A0AAV4VH72</accession>
<dbReference type="PROSITE" id="PS50011">
    <property type="entry name" value="PROTEIN_KINASE_DOM"/>
    <property type="match status" value="1"/>
</dbReference>
<organism evidence="15 16">
    <name type="scientific">Caerostris extrusa</name>
    <name type="common">Bark spider</name>
    <name type="synonym">Caerostris bankana</name>
    <dbReference type="NCBI Taxonomy" id="172846"/>
    <lineage>
        <taxon>Eukaryota</taxon>
        <taxon>Metazoa</taxon>
        <taxon>Ecdysozoa</taxon>
        <taxon>Arthropoda</taxon>
        <taxon>Chelicerata</taxon>
        <taxon>Arachnida</taxon>
        <taxon>Araneae</taxon>
        <taxon>Araneomorphae</taxon>
        <taxon>Entelegynae</taxon>
        <taxon>Araneoidea</taxon>
        <taxon>Araneidae</taxon>
        <taxon>Caerostris</taxon>
    </lineage>
</organism>
<keyword evidence="4" id="KW-0597">Phosphoprotein</keyword>
<keyword evidence="8 11" id="KW-0067">ATP-binding</keyword>
<sequence>MADVFDLELPESKSYDDESDDNDIEDLEIDGQMQRIYNDIPTSNLVEVEESFDTYIEYDVGCGKTGRDDFLFLKTLGKGGYGKVYQVRKMTGKDKGKLYAMKVLKKEAIVKNKKDTAHTKAERNILGNIKHPFVVDLHYAFQTGKKLYLILEYLAGGELFMFLEREVMLLEDTASFYLGEIVLAMQYLHQEGIIYRDLKPENILLDATGHVKLTDFGLCKEAILDGCITHTFCGTIEYMAPEILTQSGHGKAVDWWSLGALMYDMLTGSPPFQADNRKKTIEKILKHKLSYPHFMSHEAKDLLRKLLRRPVNQRLGSGPDDALPIKKHSFFRHVNWDDLLAKRVEPPFVPPLTSEDDVSQFDTKFTSIAPYDSPDDSIVSSSSNQFHGFTYVAPCPLDDLIRNNTLSPGKCGYNSRGPFSPRRGSPRFSFETPDASPMQFEEQMPTYTNVSHLPRSPAIPVRNNQGLKVLNLKRSSDSPFDGNMVRDLADLRNNKVFSKIRTVKKYIKGVCHVPSIYAYSIVLLYYSNTPLLECQNVYLERSRDFH</sequence>
<dbReference type="Gene3D" id="1.10.510.10">
    <property type="entry name" value="Transferase(Phosphotransferase) domain 1"/>
    <property type="match status" value="1"/>
</dbReference>
<dbReference type="SUPFAM" id="SSF56112">
    <property type="entry name" value="Protein kinase-like (PK-like)"/>
    <property type="match status" value="1"/>
</dbReference>
<keyword evidence="5" id="KW-0808">Transferase</keyword>
<evidence type="ECO:0000256" key="4">
    <source>
        <dbReference type="ARBA" id="ARBA00022553"/>
    </source>
</evidence>
<keyword evidence="3" id="KW-0723">Serine/threonine-protein kinase</keyword>
<feature type="region of interest" description="Disordered" evidence="12">
    <location>
        <begin position="1"/>
        <end position="22"/>
    </location>
</feature>
<comment type="catalytic activity">
    <reaction evidence="10">
        <text>L-seryl-[protein] + ATP = O-phospho-L-seryl-[protein] + ADP + H(+)</text>
        <dbReference type="Rhea" id="RHEA:17989"/>
        <dbReference type="Rhea" id="RHEA-COMP:9863"/>
        <dbReference type="Rhea" id="RHEA-COMP:11604"/>
        <dbReference type="ChEBI" id="CHEBI:15378"/>
        <dbReference type="ChEBI" id="CHEBI:29999"/>
        <dbReference type="ChEBI" id="CHEBI:30616"/>
        <dbReference type="ChEBI" id="CHEBI:83421"/>
        <dbReference type="ChEBI" id="CHEBI:456216"/>
        <dbReference type="EC" id="2.7.11.1"/>
    </reaction>
</comment>
<evidence type="ECO:0000256" key="2">
    <source>
        <dbReference type="ARBA" id="ARBA00012513"/>
    </source>
</evidence>
<dbReference type="AlphaFoldDB" id="A0AAV4VH72"/>
<dbReference type="PROSITE" id="PS00108">
    <property type="entry name" value="PROTEIN_KINASE_ST"/>
    <property type="match status" value="1"/>
</dbReference>
<dbReference type="InterPro" id="IPR017441">
    <property type="entry name" value="Protein_kinase_ATP_BS"/>
</dbReference>
<dbReference type="SMART" id="SM00133">
    <property type="entry name" value="S_TK_X"/>
    <property type="match status" value="1"/>
</dbReference>
<evidence type="ECO:0000259" key="13">
    <source>
        <dbReference type="PROSITE" id="PS50011"/>
    </source>
</evidence>
<dbReference type="InterPro" id="IPR011009">
    <property type="entry name" value="Kinase-like_dom_sf"/>
</dbReference>
<dbReference type="SMART" id="SM00220">
    <property type="entry name" value="S_TKc"/>
    <property type="match status" value="1"/>
</dbReference>
<evidence type="ECO:0000259" key="14">
    <source>
        <dbReference type="PROSITE" id="PS51285"/>
    </source>
</evidence>
<dbReference type="Pfam" id="PF00069">
    <property type="entry name" value="Pkinase"/>
    <property type="match status" value="1"/>
</dbReference>
<feature type="domain" description="AGC-kinase C-terminal" evidence="14">
    <location>
        <begin position="332"/>
        <end position="401"/>
    </location>
</feature>
<evidence type="ECO:0000256" key="10">
    <source>
        <dbReference type="ARBA" id="ARBA00048679"/>
    </source>
</evidence>
<evidence type="ECO:0000313" key="16">
    <source>
        <dbReference type="Proteomes" id="UP001054945"/>
    </source>
</evidence>
<keyword evidence="16" id="KW-1185">Reference proteome</keyword>
<dbReference type="Proteomes" id="UP001054945">
    <property type="component" value="Unassembled WGS sequence"/>
</dbReference>
<feature type="region of interest" description="Disordered" evidence="12">
    <location>
        <begin position="412"/>
        <end position="434"/>
    </location>
</feature>
<evidence type="ECO:0000313" key="15">
    <source>
        <dbReference type="EMBL" id="GIY69662.1"/>
    </source>
</evidence>
<dbReference type="InterPro" id="IPR000719">
    <property type="entry name" value="Prot_kinase_dom"/>
</dbReference>
<dbReference type="EMBL" id="BPLR01014563">
    <property type="protein sequence ID" value="GIY69662.1"/>
    <property type="molecule type" value="Genomic_DNA"/>
</dbReference>
<dbReference type="EC" id="2.7.11.1" evidence="2"/>
<keyword evidence="7 15" id="KW-0418">Kinase</keyword>
<gene>
    <name evidence="15" type="primary">RPS6KB1</name>
    <name evidence="15" type="ORF">CEXT_547261</name>
</gene>
<dbReference type="CDD" id="cd05584">
    <property type="entry name" value="STKc_p70S6K"/>
    <property type="match status" value="1"/>
</dbReference>
<evidence type="ECO:0000256" key="6">
    <source>
        <dbReference type="ARBA" id="ARBA00022741"/>
    </source>
</evidence>
<comment type="similarity">
    <text evidence="1">Belongs to the protein kinase superfamily. AGC Ser/Thr protein kinase family. S6 kinase subfamily.</text>
</comment>
<dbReference type="InterPro" id="IPR017892">
    <property type="entry name" value="Pkinase_C"/>
</dbReference>
<evidence type="ECO:0000256" key="9">
    <source>
        <dbReference type="ARBA" id="ARBA00047899"/>
    </source>
</evidence>
<evidence type="ECO:0000256" key="5">
    <source>
        <dbReference type="ARBA" id="ARBA00022679"/>
    </source>
</evidence>
<comment type="catalytic activity">
    <reaction evidence="9">
        <text>L-threonyl-[protein] + ATP = O-phospho-L-threonyl-[protein] + ADP + H(+)</text>
        <dbReference type="Rhea" id="RHEA:46608"/>
        <dbReference type="Rhea" id="RHEA-COMP:11060"/>
        <dbReference type="Rhea" id="RHEA-COMP:11605"/>
        <dbReference type="ChEBI" id="CHEBI:15378"/>
        <dbReference type="ChEBI" id="CHEBI:30013"/>
        <dbReference type="ChEBI" id="CHEBI:30616"/>
        <dbReference type="ChEBI" id="CHEBI:61977"/>
        <dbReference type="ChEBI" id="CHEBI:456216"/>
        <dbReference type="EC" id="2.7.11.1"/>
    </reaction>
</comment>
<name>A0AAV4VH72_CAEEX</name>
<dbReference type="FunFam" id="3.30.200.20:FF:000686">
    <property type="entry name" value="Ribosomal protein S6 kinase"/>
    <property type="match status" value="1"/>
</dbReference>
<feature type="domain" description="Protein kinase" evidence="13">
    <location>
        <begin position="70"/>
        <end position="331"/>
    </location>
</feature>
<comment type="caution">
    <text evidence="15">The sequence shown here is derived from an EMBL/GenBank/DDBJ whole genome shotgun (WGS) entry which is preliminary data.</text>
</comment>
<dbReference type="PROSITE" id="PS00107">
    <property type="entry name" value="PROTEIN_KINASE_ATP"/>
    <property type="match status" value="1"/>
</dbReference>
<evidence type="ECO:0000256" key="7">
    <source>
        <dbReference type="ARBA" id="ARBA00022777"/>
    </source>
</evidence>
<protein>
    <recommendedName>
        <fullName evidence="2">non-specific serine/threonine protein kinase</fullName>
        <ecNumber evidence="2">2.7.11.1</ecNumber>
    </recommendedName>
</protein>
<evidence type="ECO:0000256" key="8">
    <source>
        <dbReference type="ARBA" id="ARBA00022840"/>
    </source>
</evidence>
<evidence type="ECO:0000256" key="3">
    <source>
        <dbReference type="ARBA" id="ARBA00022527"/>
    </source>
</evidence>
<keyword evidence="6 11" id="KW-0547">Nucleotide-binding</keyword>
<dbReference type="GO" id="GO:0005524">
    <property type="term" value="F:ATP binding"/>
    <property type="evidence" value="ECO:0007669"/>
    <property type="project" value="UniProtKB-UniRule"/>
</dbReference>
<evidence type="ECO:0000256" key="11">
    <source>
        <dbReference type="PROSITE-ProRule" id="PRU10141"/>
    </source>
</evidence>
<dbReference type="PANTHER" id="PTHR24351">
    <property type="entry name" value="RIBOSOMAL PROTEIN S6 KINASE"/>
    <property type="match status" value="1"/>
</dbReference>
<proteinExistence type="inferred from homology"/>
<dbReference type="PROSITE" id="PS51285">
    <property type="entry name" value="AGC_KINASE_CTER"/>
    <property type="match status" value="1"/>
</dbReference>
<evidence type="ECO:0000256" key="12">
    <source>
        <dbReference type="SAM" id="MobiDB-lite"/>
    </source>
</evidence>
<dbReference type="GO" id="GO:0004674">
    <property type="term" value="F:protein serine/threonine kinase activity"/>
    <property type="evidence" value="ECO:0007669"/>
    <property type="project" value="UniProtKB-KW"/>
</dbReference>
<evidence type="ECO:0000256" key="1">
    <source>
        <dbReference type="ARBA" id="ARBA00009804"/>
    </source>
</evidence>
<feature type="compositionally biased region" description="Low complexity" evidence="12">
    <location>
        <begin position="415"/>
        <end position="430"/>
    </location>
</feature>